<dbReference type="PaxDb" id="4097-A0A1S3ZVI6"/>
<name>A0A1S3ZVI6_TOBAC</name>
<sequence>MCDRPIRSSVWMTALKTNWTIRRDKEEGWPLGLQPLNMRIGLGRSRDFSAGSTSFNTSLSESLTSSTDSSSDLDTESTGSFFHDRSTTLGSLIGVSSIVNNLSRRSTRSRSNGVITNVQKNYRSKTTWCFSLCPRNNTDAESVMMIRNNDSSNTPSLGHFLAVERRANANGHRRSHNHSPLLYGPDEFAMALPNRDQNSLFANGQIAPPQLSPWSGSDVENRQRANRELEHDVHGQGLKHVSLECRIIWTFCDLLDRQEDLIALQIDLEGLLLISLFCFL</sequence>
<dbReference type="AlphaFoldDB" id="A0A1S3ZVI6"/>
<protein>
    <submittedName>
        <fullName evidence="1">Uncharacterized protein At3g17950-like isoform X1</fullName>
    </submittedName>
</protein>
<dbReference type="RefSeq" id="XP_016468377.1">
    <property type="nucleotide sequence ID" value="XM_016612891.1"/>
</dbReference>
<dbReference type="PANTHER" id="PTHR33544">
    <property type="entry name" value="DUF4005 DOMAIN-CONTAINING PROTEIN-RELATED"/>
    <property type="match status" value="1"/>
</dbReference>
<dbReference type="KEGG" id="nta:107790918"/>
<dbReference type="PANTHER" id="PTHR33544:SF5">
    <property type="entry name" value="DUF4005 DOMAIN-CONTAINING PROTEIN"/>
    <property type="match status" value="1"/>
</dbReference>
<evidence type="ECO:0000313" key="1">
    <source>
        <dbReference type="RefSeq" id="XP_016468377.1"/>
    </source>
</evidence>
<reference evidence="1" key="1">
    <citation type="submission" date="2025-08" db="UniProtKB">
        <authorList>
            <consortium name="RefSeq"/>
        </authorList>
    </citation>
    <scope>IDENTIFICATION</scope>
</reference>
<proteinExistence type="predicted"/>
<dbReference type="InterPro" id="IPR040344">
    <property type="entry name" value="At3g17950-like"/>
</dbReference>
<dbReference type="STRING" id="4097.A0A1S3ZVI6"/>
<organism evidence="1">
    <name type="scientific">Nicotiana tabacum</name>
    <name type="common">Common tobacco</name>
    <dbReference type="NCBI Taxonomy" id="4097"/>
    <lineage>
        <taxon>Eukaryota</taxon>
        <taxon>Viridiplantae</taxon>
        <taxon>Streptophyta</taxon>
        <taxon>Embryophyta</taxon>
        <taxon>Tracheophyta</taxon>
        <taxon>Spermatophyta</taxon>
        <taxon>Magnoliopsida</taxon>
        <taxon>eudicotyledons</taxon>
        <taxon>Gunneridae</taxon>
        <taxon>Pentapetalae</taxon>
        <taxon>asterids</taxon>
        <taxon>lamiids</taxon>
        <taxon>Solanales</taxon>
        <taxon>Solanaceae</taxon>
        <taxon>Nicotianoideae</taxon>
        <taxon>Nicotianeae</taxon>
        <taxon>Nicotiana</taxon>
    </lineage>
</organism>
<dbReference type="OrthoDB" id="1924128at2759"/>
<accession>A0A1S3ZVI6</accession>
<gene>
    <name evidence="1" type="primary">LOC107790918</name>
</gene>